<reference evidence="1 2" key="1">
    <citation type="submission" date="2020-07" db="EMBL/GenBank/DDBJ databases">
        <authorList>
            <person name="Sun Q."/>
        </authorList>
    </citation>
    <scope>NUCLEOTIDE SEQUENCE [LARGE SCALE GENOMIC DNA]</scope>
    <source>
        <strain evidence="1 2">MAH-1</strain>
    </source>
</reference>
<gene>
    <name evidence="1" type="ORF">HZF10_15675</name>
</gene>
<organism evidence="1 2">
    <name type="scientific">Flavobacterium agri</name>
    <dbReference type="NCBI Taxonomy" id="2743471"/>
    <lineage>
        <taxon>Bacteria</taxon>
        <taxon>Pseudomonadati</taxon>
        <taxon>Bacteroidota</taxon>
        <taxon>Flavobacteriia</taxon>
        <taxon>Flavobacteriales</taxon>
        <taxon>Flavobacteriaceae</taxon>
        <taxon>Flavobacterium</taxon>
    </lineage>
</organism>
<name>A0A7Y8Y4B1_9FLAO</name>
<accession>A0A7Y8Y4B1</accession>
<dbReference type="EMBL" id="JACBJI010000008">
    <property type="protein sequence ID" value="NYA72369.1"/>
    <property type="molecule type" value="Genomic_DNA"/>
</dbReference>
<dbReference type="AlphaFoldDB" id="A0A7Y8Y4B1"/>
<dbReference type="Proteomes" id="UP000535020">
    <property type="component" value="Unassembled WGS sequence"/>
</dbReference>
<comment type="caution">
    <text evidence="1">The sequence shown here is derived from an EMBL/GenBank/DDBJ whole genome shotgun (WGS) entry which is preliminary data.</text>
</comment>
<proteinExistence type="predicted"/>
<protein>
    <submittedName>
        <fullName evidence="1">Uncharacterized protein</fullName>
    </submittedName>
</protein>
<keyword evidence="2" id="KW-1185">Reference proteome</keyword>
<evidence type="ECO:0000313" key="2">
    <source>
        <dbReference type="Proteomes" id="UP000535020"/>
    </source>
</evidence>
<evidence type="ECO:0000313" key="1">
    <source>
        <dbReference type="EMBL" id="NYA72369.1"/>
    </source>
</evidence>
<sequence length="209" mass="24295">MRITNSQKLELSKVFKKNNLNLLDFEATGEYQEFKIKFKHDYFSFAIEKTRDDAYSLTIFGITRKNAQTTSSTWGTTVSKFDNWCKQVFSELNSTTGWESFENTNFLNTEFEDLNAQFSDIEKLQTKENIKDLKARIQLLNLAPEKLSIIENKLDLLSQKVDELNKFDWKSLFIGTIASLIMTFVIPQEASGIFWEYIKSSFNNLKING</sequence>